<protein>
    <submittedName>
        <fullName evidence="1">Transcriptional regulator</fullName>
    </submittedName>
</protein>
<dbReference type="InterPro" id="IPR012349">
    <property type="entry name" value="Split_barrel_FMN-bd"/>
</dbReference>
<keyword evidence="2" id="KW-1185">Reference proteome</keyword>
<proteinExistence type="predicted"/>
<sequence>MLDTPDYEVHDVAWVRDLLARRPWMTIVAAPGGVPTATHMPVLLEDAPAGDPGAPLTLVTHLGIPDDEILGLADGVEVLVVVEGASGYVSPGWYAWGPAVPTWNYEAAHLRARVEMLDAEATWDALVATIDVFERERSEPFVLTTAGPGGTDDLAYARRIQRGVVGARLHVTSWQAKSKLSQDKPPEVVARIVRGLETDGDPHADAGLAVAMRTAHGLGSRGHAGAGLAGDVA</sequence>
<dbReference type="EMBL" id="PYHR01000002">
    <property type="protein sequence ID" value="PWD51307.1"/>
    <property type="molecule type" value="Genomic_DNA"/>
</dbReference>
<accession>A0A2U1ZWD7</accession>
<dbReference type="PIRSF" id="PIRSF010372">
    <property type="entry name" value="PaiB"/>
    <property type="match status" value="1"/>
</dbReference>
<reference evidence="1 2" key="1">
    <citation type="submission" date="2018-03" db="EMBL/GenBank/DDBJ databases">
        <title>Genome assembly of novel Miniimonas species PCH200.</title>
        <authorList>
            <person name="Thakur V."/>
            <person name="Kumar V."/>
            <person name="Singh D."/>
        </authorList>
    </citation>
    <scope>NUCLEOTIDE SEQUENCE [LARGE SCALE GENOMIC DNA]</scope>
    <source>
        <strain evidence="1 2">PCH200</strain>
    </source>
</reference>
<evidence type="ECO:0000313" key="2">
    <source>
        <dbReference type="Proteomes" id="UP000245166"/>
    </source>
</evidence>
<dbReference type="Gene3D" id="2.30.110.10">
    <property type="entry name" value="Electron Transport, Fmn-binding Protein, Chain A"/>
    <property type="match status" value="1"/>
</dbReference>
<evidence type="ECO:0000313" key="1">
    <source>
        <dbReference type="EMBL" id="PWD51307.1"/>
    </source>
</evidence>
<dbReference type="InterPro" id="IPR007396">
    <property type="entry name" value="TR_PAI2-type"/>
</dbReference>
<dbReference type="RefSeq" id="WP_109229688.1">
    <property type="nucleotide sequence ID" value="NZ_PYHR01000002.1"/>
</dbReference>
<name>A0A2U1ZWD7_9MICO</name>
<dbReference type="PANTHER" id="PTHR35802">
    <property type="entry name" value="PROTEASE SYNTHASE AND SPORULATION PROTEIN PAI 2"/>
    <property type="match status" value="1"/>
</dbReference>
<dbReference type="SUPFAM" id="SSF50475">
    <property type="entry name" value="FMN-binding split barrel"/>
    <property type="match status" value="1"/>
</dbReference>
<organism evidence="1 2">
    <name type="scientific">Serinibacter arcticus</name>
    <dbReference type="NCBI Taxonomy" id="1655435"/>
    <lineage>
        <taxon>Bacteria</taxon>
        <taxon>Bacillati</taxon>
        <taxon>Actinomycetota</taxon>
        <taxon>Actinomycetes</taxon>
        <taxon>Micrococcales</taxon>
        <taxon>Beutenbergiaceae</taxon>
        <taxon>Serinibacter</taxon>
    </lineage>
</organism>
<dbReference type="Pfam" id="PF04299">
    <property type="entry name" value="FMN_bind_2"/>
    <property type="match status" value="1"/>
</dbReference>
<comment type="caution">
    <text evidence="1">The sequence shown here is derived from an EMBL/GenBank/DDBJ whole genome shotgun (WGS) entry which is preliminary data.</text>
</comment>
<dbReference type="OrthoDB" id="9794948at2"/>
<dbReference type="AlphaFoldDB" id="A0A2U1ZWD7"/>
<dbReference type="Proteomes" id="UP000245166">
    <property type="component" value="Unassembled WGS sequence"/>
</dbReference>
<gene>
    <name evidence="1" type="ORF">C8046_12195</name>
</gene>
<dbReference type="PANTHER" id="PTHR35802:SF1">
    <property type="entry name" value="PROTEASE SYNTHASE AND SPORULATION PROTEIN PAI 2"/>
    <property type="match status" value="1"/>
</dbReference>